<dbReference type="Gene3D" id="1.20.5.190">
    <property type="match status" value="1"/>
</dbReference>
<reference evidence="1" key="1">
    <citation type="submission" date="2019-03" db="EMBL/GenBank/DDBJ databases">
        <title>Long read genome sequence of the mycoparasitic Pythium oligandrum ATCC 38472 isolated from sugarbeet rhizosphere.</title>
        <authorList>
            <person name="Gaulin E."/>
        </authorList>
    </citation>
    <scope>NUCLEOTIDE SEQUENCE</scope>
    <source>
        <strain evidence="1">ATCC 38472_TT</strain>
    </source>
</reference>
<organism evidence="1 2">
    <name type="scientific">Pythium oligandrum</name>
    <name type="common">Mycoparasitic fungus</name>
    <dbReference type="NCBI Taxonomy" id="41045"/>
    <lineage>
        <taxon>Eukaryota</taxon>
        <taxon>Sar</taxon>
        <taxon>Stramenopiles</taxon>
        <taxon>Oomycota</taxon>
        <taxon>Peronosporomycetes</taxon>
        <taxon>Pythiales</taxon>
        <taxon>Pythiaceae</taxon>
        <taxon>Pythium</taxon>
    </lineage>
</organism>
<comment type="caution">
    <text evidence="1">The sequence shown here is derived from an EMBL/GenBank/DDBJ whole genome shotgun (WGS) entry which is preliminary data.</text>
</comment>
<dbReference type="OrthoDB" id="75708at2759"/>
<name>A0A8K1FFY8_PYTOL</name>
<evidence type="ECO:0000313" key="1">
    <source>
        <dbReference type="EMBL" id="TMW57283.1"/>
    </source>
</evidence>
<proteinExistence type="predicted"/>
<gene>
    <name evidence="1" type="ORF">Poli38472_003208</name>
</gene>
<dbReference type="AlphaFoldDB" id="A0A8K1FFY8"/>
<evidence type="ECO:0000313" key="2">
    <source>
        <dbReference type="Proteomes" id="UP000794436"/>
    </source>
</evidence>
<accession>A0A8K1FFY8</accession>
<sequence>MQDACCFSQDMEFRGSSYGAFSVAMYVVNEVNLLVHARSASSTSLVEVLLQQDEMLRLGEEFGFTIPSDEGGVSALLSNKLFLHKVATESKVLRLAFGSGLHTPEPPVITSECVGISTPPTPESSNPEDDSLGLRSQSMMDMYETKGLIYGSPELQELIRSHPSVATIAFLAQAYTEDGALRALRWMQRKNAVAAYVESYANPRDVNDEEELHQRVRRRIELAKQAKLEELAMQSIIDDMINDFVALECRMELQNAKTSGGYDDFYASKVQATYRMSSQRREYLNKRHVRMRAARLIQALQRGIIARRRFCEMRVEREKYLFYGFRSSLHQSTARIEDPEQRASEAYRETERRRQNFLMQVLHGYIAEHGIPVPFRIAVELVQSIFNEYGIVVGCSATLGDSVAAALKSEYRPKRSDSAPRLYSSPEVNAALLVALRLQYDDTFGLASNTRDLAVGIGSPKKIQRLVASKSNLNENTPPRWLMKISPPFQRANRNRIASLRLTQKTVGQRAAHLVALDYRILLKEGFQAFEKCRSTWEGALCSRKAQAERFEAFSVDDLVAYALDRLSSAVKDWGLDPEPLFEALNLCLLHRHGKAAIPLAEIKFNEFAEGVNAMQGKRHILTLREEITQELEEFEALLASRCLNIALDNVVTVPPSEILHVLLHGKVDEEYLRYALPAVLPIASIKEKYHLAKKMMEAYANAAYAEAFNSICWSCLDVADNVTVEAVRFVDRITRVGTDEGEERPDDELSHPTTCVVARALYLLTGPHALRFLQFLTKVAHFNKPLQQRVQELLEPYAAEFELYRIAHVVTALPEFELVTRLFDESFAAATVYSATRFWIQYESLYGLEAAVHAGTHAAAPEENAPVS</sequence>
<protein>
    <submittedName>
        <fullName evidence="1">Uncharacterized protein</fullName>
    </submittedName>
</protein>
<dbReference type="Proteomes" id="UP000794436">
    <property type="component" value="Unassembled WGS sequence"/>
</dbReference>
<dbReference type="PROSITE" id="PS50096">
    <property type="entry name" value="IQ"/>
    <property type="match status" value="1"/>
</dbReference>
<dbReference type="EMBL" id="SPLM01000144">
    <property type="protein sequence ID" value="TMW57283.1"/>
    <property type="molecule type" value="Genomic_DNA"/>
</dbReference>
<keyword evidence="2" id="KW-1185">Reference proteome</keyword>